<gene>
    <name evidence="1" type="primary">BnaA06g39600D</name>
    <name evidence="1" type="ORF">GSBRNA2T00077573001</name>
</gene>
<dbReference type="Gramene" id="CDY68742">
    <property type="protein sequence ID" value="CDY68742"/>
    <property type="gene ID" value="GSBRNA2T00077573001"/>
</dbReference>
<accession>A0A078JTJ1</accession>
<evidence type="ECO:0000313" key="1">
    <source>
        <dbReference type="EMBL" id="CDY68742.1"/>
    </source>
</evidence>
<dbReference type="Proteomes" id="UP000028999">
    <property type="component" value="Unassembled WGS sequence"/>
</dbReference>
<sequence length="29" mass="3337">MIQYHDESVSSSSKGIINKIKQEKNVFLI</sequence>
<reference evidence="1 2" key="1">
    <citation type="journal article" date="2014" name="Science">
        <title>Plant genetics. Early allopolyploid evolution in the post-Neolithic Brassica napus oilseed genome.</title>
        <authorList>
            <person name="Chalhoub B."/>
            <person name="Denoeud F."/>
            <person name="Liu S."/>
            <person name="Parkin I.A."/>
            <person name="Tang H."/>
            <person name="Wang X."/>
            <person name="Chiquet J."/>
            <person name="Belcram H."/>
            <person name="Tong C."/>
            <person name="Samans B."/>
            <person name="Correa M."/>
            <person name="Da Silva C."/>
            <person name="Just J."/>
            <person name="Falentin C."/>
            <person name="Koh C.S."/>
            <person name="Le Clainche I."/>
            <person name="Bernard M."/>
            <person name="Bento P."/>
            <person name="Noel B."/>
            <person name="Labadie K."/>
            <person name="Alberti A."/>
            <person name="Charles M."/>
            <person name="Arnaud D."/>
            <person name="Guo H."/>
            <person name="Daviaud C."/>
            <person name="Alamery S."/>
            <person name="Jabbari K."/>
            <person name="Zhao M."/>
            <person name="Edger P.P."/>
            <person name="Chelaifa H."/>
            <person name="Tack D."/>
            <person name="Lassalle G."/>
            <person name="Mestiri I."/>
            <person name="Schnel N."/>
            <person name="Le Paslier M.C."/>
            <person name="Fan G."/>
            <person name="Renault V."/>
            <person name="Bayer P.E."/>
            <person name="Golicz A.A."/>
            <person name="Manoli S."/>
            <person name="Lee T.H."/>
            <person name="Thi V.H."/>
            <person name="Chalabi S."/>
            <person name="Hu Q."/>
            <person name="Fan C."/>
            <person name="Tollenaere R."/>
            <person name="Lu Y."/>
            <person name="Battail C."/>
            <person name="Shen J."/>
            <person name="Sidebottom C.H."/>
            <person name="Wang X."/>
            <person name="Canaguier A."/>
            <person name="Chauveau A."/>
            <person name="Berard A."/>
            <person name="Deniot G."/>
            <person name="Guan M."/>
            <person name="Liu Z."/>
            <person name="Sun F."/>
            <person name="Lim Y.P."/>
            <person name="Lyons E."/>
            <person name="Town C.D."/>
            <person name="Bancroft I."/>
            <person name="Wang X."/>
            <person name="Meng J."/>
            <person name="Ma J."/>
            <person name="Pires J.C."/>
            <person name="King G.J."/>
            <person name="Brunel D."/>
            <person name="Delourme R."/>
            <person name="Renard M."/>
            <person name="Aury J.M."/>
            <person name="Adams K.L."/>
            <person name="Batley J."/>
            <person name="Snowdon R.J."/>
            <person name="Tost J."/>
            <person name="Edwards D."/>
            <person name="Zhou Y."/>
            <person name="Hua W."/>
            <person name="Sharpe A.G."/>
            <person name="Paterson A.H."/>
            <person name="Guan C."/>
            <person name="Wincker P."/>
        </authorList>
    </citation>
    <scope>NUCLEOTIDE SEQUENCE [LARGE SCALE GENOMIC DNA]</scope>
    <source>
        <strain evidence="2">cv. Darmor-bzh</strain>
    </source>
</reference>
<protein>
    <submittedName>
        <fullName evidence="1">BnaA06g39600D protein</fullName>
    </submittedName>
</protein>
<dbReference type="AlphaFoldDB" id="A0A078JTJ1"/>
<dbReference type="PaxDb" id="3708-A0A078JTJ1"/>
<organism evidence="1 2">
    <name type="scientific">Brassica napus</name>
    <name type="common">Rape</name>
    <dbReference type="NCBI Taxonomy" id="3708"/>
    <lineage>
        <taxon>Eukaryota</taxon>
        <taxon>Viridiplantae</taxon>
        <taxon>Streptophyta</taxon>
        <taxon>Embryophyta</taxon>
        <taxon>Tracheophyta</taxon>
        <taxon>Spermatophyta</taxon>
        <taxon>Magnoliopsida</taxon>
        <taxon>eudicotyledons</taxon>
        <taxon>Gunneridae</taxon>
        <taxon>Pentapetalae</taxon>
        <taxon>rosids</taxon>
        <taxon>malvids</taxon>
        <taxon>Brassicales</taxon>
        <taxon>Brassicaceae</taxon>
        <taxon>Brassiceae</taxon>
        <taxon>Brassica</taxon>
    </lineage>
</organism>
<name>A0A078JTJ1_BRANA</name>
<evidence type="ECO:0000313" key="2">
    <source>
        <dbReference type="Proteomes" id="UP000028999"/>
    </source>
</evidence>
<dbReference type="EMBL" id="LK037877">
    <property type="protein sequence ID" value="CDY68742.1"/>
    <property type="molecule type" value="Genomic_DNA"/>
</dbReference>
<proteinExistence type="predicted"/>
<keyword evidence="2" id="KW-1185">Reference proteome</keyword>